<keyword evidence="2" id="KW-1185">Reference proteome</keyword>
<proteinExistence type="predicted"/>
<dbReference type="Pfam" id="PF09956">
    <property type="entry name" value="Phage_cement_2"/>
    <property type="match status" value="1"/>
</dbReference>
<dbReference type="EMBL" id="CP139858">
    <property type="protein sequence ID" value="WQB99542.1"/>
    <property type="molecule type" value="Genomic_DNA"/>
</dbReference>
<organism evidence="1 2">
    <name type="scientific">Mesorhizobium huakuii</name>
    <dbReference type="NCBI Taxonomy" id="28104"/>
    <lineage>
        <taxon>Bacteria</taxon>
        <taxon>Pseudomonadati</taxon>
        <taxon>Pseudomonadota</taxon>
        <taxon>Alphaproteobacteria</taxon>
        <taxon>Hyphomicrobiales</taxon>
        <taxon>Phyllobacteriaceae</taxon>
        <taxon>Mesorhizobium</taxon>
    </lineage>
</organism>
<dbReference type="RefSeq" id="WP_322414335.1">
    <property type="nucleotide sequence ID" value="NZ_CP139858.1"/>
</dbReference>
<evidence type="ECO:0000313" key="2">
    <source>
        <dbReference type="Proteomes" id="UP001322481"/>
    </source>
</evidence>
<reference evidence="1 2" key="1">
    <citation type="submission" date="2023-11" db="EMBL/GenBank/DDBJ databases">
        <authorList>
            <person name="Panchal A.K."/>
            <person name="Meaney J.S."/>
            <person name="Karas B.J."/>
            <person name="diCenzo G.C."/>
        </authorList>
    </citation>
    <scope>NUCLEOTIDE SEQUENCE [LARGE SCALE GENOMIC DNA]</scope>
    <source>
        <strain evidence="1 2">NZP2235</strain>
    </source>
</reference>
<dbReference type="PIRSF" id="PIRSF030771">
    <property type="entry name" value="UCP030771"/>
    <property type="match status" value="1"/>
</dbReference>
<dbReference type="InterPro" id="IPR011231">
    <property type="entry name" value="Phage_VT1-Sakai_H0018"/>
</dbReference>
<gene>
    <name evidence="1" type="ORF">U0R22_003723</name>
</gene>
<name>A0ABZ0VQ01_9HYPH</name>
<protein>
    <submittedName>
        <fullName evidence="1">DUF2190 family protein</fullName>
    </submittedName>
</protein>
<dbReference type="Proteomes" id="UP001322481">
    <property type="component" value="Chromosome"/>
</dbReference>
<sequence length="109" mass="10793">MKNYVQPGNCVTIPAAAVTASGDVVVAGSLVGIAAGSGAIGDPLDVEIGGVYDLPKVSALAIGIGDKVYFDPLTKLVNKTSASNSYLGVAIAAAANPSATARVRLNSSF</sequence>
<accession>A0ABZ0VQ01</accession>
<evidence type="ECO:0000313" key="1">
    <source>
        <dbReference type="EMBL" id="WQB99542.1"/>
    </source>
</evidence>